<dbReference type="InterPro" id="IPR020843">
    <property type="entry name" value="ER"/>
</dbReference>
<proteinExistence type="predicted"/>
<gene>
    <name evidence="2" type="ORF">EQY75_01810</name>
</gene>
<dbReference type="InterPro" id="IPR013154">
    <property type="entry name" value="ADH-like_N"/>
</dbReference>
<protein>
    <submittedName>
        <fullName evidence="2">NAD(P)-dependent alcohol dehydrogenase</fullName>
    </submittedName>
</protein>
<dbReference type="InterPro" id="IPR011032">
    <property type="entry name" value="GroES-like_sf"/>
</dbReference>
<sequence>MKAFIYRKYGPPDVLQLEEIPRPVPSSREILIKVIATSVNRTDCANLRAKPAIMRLSMGLFKPKNPILGTEFSGEVIETGEQVTAHKPGDKVFGFADFGLRSHAEYLLLQPSIAFDKVPKRINMQQAAGCIEGMHYAYNIINKISLNPGDQVLVNGATGGIGTAALQLLHHMGMKITAVCNTDNIELALSLGAIEVIDWQKEDFTQSDKTYHAVLDVAGKSTFGQCRHLIRPGGAYISSELGPWSQNVGYSLLTAIFKSVPFTKGRKVKFPYPPNIMTSIRLLVGLIEEGHFTPVIDRIYPFEQIPEAFGYVEKGHKTGNVIISLT</sequence>
<dbReference type="KEGG" id="mur:EQY75_01810"/>
<dbReference type="SUPFAM" id="SSF51735">
    <property type="entry name" value="NAD(P)-binding Rossmann-fold domains"/>
    <property type="match status" value="1"/>
</dbReference>
<feature type="domain" description="Enoyl reductase (ER)" evidence="1">
    <location>
        <begin position="10"/>
        <end position="323"/>
    </location>
</feature>
<dbReference type="Pfam" id="PF08240">
    <property type="entry name" value="ADH_N"/>
    <property type="match status" value="1"/>
</dbReference>
<dbReference type="PANTHER" id="PTHR11695:SF648">
    <property type="entry name" value="ZINC-BINDING OXIDOREDUCTASE"/>
    <property type="match status" value="1"/>
</dbReference>
<dbReference type="SMART" id="SM00829">
    <property type="entry name" value="PKS_ER"/>
    <property type="match status" value="1"/>
</dbReference>
<dbReference type="RefSeq" id="WP_129602341.1">
    <property type="nucleotide sequence ID" value="NZ_CP035544.1"/>
</dbReference>
<dbReference type="OrthoDB" id="9787435at2"/>
<dbReference type="CDD" id="cd08267">
    <property type="entry name" value="MDR1"/>
    <property type="match status" value="1"/>
</dbReference>
<dbReference type="Gene3D" id="3.90.180.10">
    <property type="entry name" value="Medium-chain alcohol dehydrogenases, catalytic domain"/>
    <property type="match status" value="1"/>
</dbReference>
<accession>A0A411E6R7</accession>
<reference evidence="2 3" key="1">
    <citation type="submission" date="2019-01" db="EMBL/GenBank/DDBJ databases">
        <title>Muriicola soli sp. nov., isolated from soil.</title>
        <authorList>
            <person name="Kang H.J."/>
            <person name="Kim S.B."/>
        </authorList>
    </citation>
    <scope>NUCLEOTIDE SEQUENCE [LARGE SCALE GENOMIC DNA]</scope>
    <source>
        <strain evidence="2 3">MMS17-SY002</strain>
    </source>
</reference>
<organism evidence="2 3">
    <name type="scientific">Muriicola soli</name>
    <dbReference type="NCBI Taxonomy" id="2507538"/>
    <lineage>
        <taxon>Bacteria</taxon>
        <taxon>Pseudomonadati</taxon>
        <taxon>Bacteroidota</taxon>
        <taxon>Flavobacteriia</taxon>
        <taxon>Flavobacteriales</taxon>
        <taxon>Flavobacteriaceae</taxon>
        <taxon>Muriicola</taxon>
    </lineage>
</organism>
<dbReference type="Proteomes" id="UP000290889">
    <property type="component" value="Chromosome"/>
</dbReference>
<evidence type="ECO:0000259" key="1">
    <source>
        <dbReference type="SMART" id="SM00829"/>
    </source>
</evidence>
<dbReference type="GO" id="GO:0016491">
    <property type="term" value="F:oxidoreductase activity"/>
    <property type="evidence" value="ECO:0007669"/>
    <property type="project" value="InterPro"/>
</dbReference>
<dbReference type="InterPro" id="IPR050700">
    <property type="entry name" value="YIM1/Zinc_Alcohol_DH_Fams"/>
</dbReference>
<dbReference type="SUPFAM" id="SSF50129">
    <property type="entry name" value="GroES-like"/>
    <property type="match status" value="1"/>
</dbReference>
<dbReference type="Pfam" id="PF13602">
    <property type="entry name" value="ADH_zinc_N_2"/>
    <property type="match status" value="1"/>
</dbReference>
<dbReference type="EMBL" id="CP035544">
    <property type="protein sequence ID" value="QBA63395.1"/>
    <property type="molecule type" value="Genomic_DNA"/>
</dbReference>
<keyword evidence="3" id="KW-1185">Reference proteome</keyword>
<dbReference type="Gene3D" id="3.40.50.720">
    <property type="entry name" value="NAD(P)-binding Rossmann-like Domain"/>
    <property type="match status" value="1"/>
</dbReference>
<evidence type="ECO:0000313" key="2">
    <source>
        <dbReference type="EMBL" id="QBA63395.1"/>
    </source>
</evidence>
<evidence type="ECO:0000313" key="3">
    <source>
        <dbReference type="Proteomes" id="UP000290889"/>
    </source>
</evidence>
<dbReference type="InterPro" id="IPR036291">
    <property type="entry name" value="NAD(P)-bd_dom_sf"/>
</dbReference>
<dbReference type="AlphaFoldDB" id="A0A411E6R7"/>
<name>A0A411E6R7_9FLAO</name>
<dbReference type="PANTHER" id="PTHR11695">
    <property type="entry name" value="ALCOHOL DEHYDROGENASE RELATED"/>
    <property type="match status" value="1"/>
</dbReference>